<reference evidence="3" key="2">
    <citation type="journal article" date="2021" name="Microorganisms">
        <title>Bacterial Dimethylsulfoniopropionate Biosynthesis in the East China Sea.</title>
        <authorList>
            <person name="Liu J."/>
            <person name="Zhang Y."/>
            <person name="Liu J."/>
            <person name="Zhong H."/>
            <person name="Williams B.T."/>
            <person name="Zheng Y."/>
            <person name="Curson A.R.J."/>
            <person name="Sun C."/>
            <person name="Sun H."/>
            <person name="Song D."/>
            <person name="Wagner Mackenzie B."/>
            <person name="Bermejo Martinez A."/>
            <person name="Todd J.D."/>
            <person name="Zhang X.H."/>
        </authorList>
    </citation>
    <scope>NUCLEOTIDE SEQUENCE</scope>
    <source>
        <strain evidence="3">AESS21</strain>
    </source>
</reference>
<keyword evidence="1" id="KW-0472">Membrane</keyword>
<evidence type="ECO:0000259" key="2">
    <source>
        <dbReference type="Pfam" id="PF09834"/>
    </source>
</evidence>
<dbReference type="EMBL" id="QTKU01000003">
    <property type="protein sequence ID" value="MBS8261270.1"/>
    <property type="molecule type" value="Genomic_DNA"/>
</dbReference>
<name>A0A944CDP4_9HYPH</name>
<comment type="caution">
    <text evidence="3">The sequence shown here is derived from an EMBL/GenBank/DDBJ whole genome shotgun (WGS) entry which is preliminary data.</text>
</comment>
<gene>
    <name evidence="3" type="ORF">DYI23_13685</name>
</gene>
<keyword evidence="1" id="KW-1133">Transmembrane helix</keyword>
<dbReference type="InterPro" id="IPR018638">
    <property type="entry name" value="DUF2061_membrane"/>
</dbReference>
<feature type="transmembrane region" description="Helical" evidence="1">
    <location>
        <begin position="33"/>
        <end position="53"/>
    </location>
</feature>
<evidence type="ECO:0000313" key="4">
    <source>
        <dbReference type="Proteomes" id="UP000705379"/>
    </source>
</evidence>
<sequence length="74" mass="8198">MDTTKRTFLKALTWQLLGLVTMTALSYPHTGSLYSALALASSASASGFLAFFVHEKVWNKVRWGRAVQTEKAPH</sequence>
<reference evidence="3" key="1">
    <citation type="submission" date="2018-08" db="EMBL/GenBank/DDBJ databases">
        <authorList>
            <person name="Jin W."/>
            <person name="Wang H."/>
            <person name="Yang Y."/>
            <person name="Li M."/>
            <person name="Liu J."/>
        </authorList>
    </citation>
    <scope>NUCLEOTIDE SEQUENCE</scope>
    <source>
        <strain evidence="3">AESS21</strain>
    </source>
</reference>
<dbReference type="Proteomes" id="UP000705379">
    <property type="component" value="Unassembled WGS sequence"/>
</dbReference>
<dbReference type="AlphaFoldDB" id="A0A944CDP4"/>
<protein>
    <submittedName>
        <fullName evidence="3">DUF2061 domain-containing protein</fullName>
    </submittedName>
</protein>
<evidence type="ECO:0000313" key="3">
    <source>
        <dbReference type="EMBL" id="MBS8261270.1"/>
    </source>
</evidence>
<organism evidence="3 4">
    <name type="scientific">Roseibium polysiphoniae</name>
    <dbReference type="NCBI Taxonomy" id="2571221"/>
    <lineage>
        <taxon>Bacteria</taxon>
        <taxon>Pseudomonadati</taxon>
        <taxon>Pseudomonadota</taxon>
        <taxon>Alphaproteobacteria</taxon>
        <taxon>Hyphomicrobiales</taxon>
        <taxon>Stappiaceae</taxon>
        <taxon>Roseibium</taxon>
    </lineage>
</organism>
<keyword evidence="1" id="KW-0812">Transmembrane</keyword>
<feature type="transmembrane region" description="Helical" evidence="1">
    <location>
        <begin position="7"/>
        <end position="27"/>
    </location>
</feature>
<dbReference type="Pfam" id="PF09834">
    <property type="entry name" value="DUF2061"/>
    <property type="match status" value="1"/>
</dbReference>
<proteinExistence type="predicted"/>
<evidence type="ECO:0000256" key="1">
    <source>
        <dbReference type="SAM" id="Phobius"/>
    </source>
</evidence>
<accession>A0A944CDP4</accession>
<feature type="domain" description="DUF2061" evidence="2">
    <location>
        <begin position="9"/>
        <end position="59"/>
    </location>
</feature>